<comment type="caution">
    <text evidence="1">The sequence shown here is derived from an EMBL/GenBank/DDBJ whole genome shotgun (WGS) entry which is preliminary data.</text>
</comment>
<dbReference type="VEuPathDB" id="CryptoDB:cand_028770"/>
<gene>
    <name evidence="1" type="ORF">cand_028770</name>
</gene>
<accession>A0A1J4MNQ0</accession>
<dbReference type="GeneID" id="92367061"/>
<reference evidence="1 2" key="1">
    <citation type="submission" date="2016-10" db="EMBL/GenBank/DDBJ databases">
        <title>Reductive evolution of mitochondrial metabolism and differential evolution of invasion-related proteins in Cryptosporidium.</title>
        <authorList>
            <person name="Liu S."/>
            <person name="Roellig D.M."/>
            <person name="Guo Y."/>
            <person name="Li N."/>
            <person name="Frace M.A."/>
            <person name="Tang K."/>
            <person name="Zhang L."/>
            <person name="Feng Y."/>
            <person name="Xiao L."/>
        </authorList>
    </citation>
    <scope>NUCLEOTIDE SEQUENCE [LARGE SCALE GENOMIC DNA]</scope>
    <source>
        <strain evidence="1">30847</strain>
    </source>
</reference>
<sequence length="153" mass="18477">MAFLEAEDSTENDFILKSSDLYINFINKRIISDNSLIQENLLINDNLESCNFTQIKNENVYSQAYEDLWNDYFKALSKYNQIDKSNDNFSENKILGCEIKYERFNDLICKFTANNDNKVEDYEYNFIISEDSVNEEKYSRREFKYWLLYNRKF</sequence>
<dbReference type="Proteomes" id="UP000186804">
    <property type="component" value="Unassembled WGS sequence"/>
</dbReference>
<name>A0A1J4MNQ0_9CRYT</name>
<evidence type="ECO:0000313" key="1">
    <source>
        <dbReference type="EMBL" id="OII75865.1"/>
    </source>
</evidence>
<dbReference type="RefSeq" id="XP_067067711.1">
    <property type="nucleotide sequence ID" value="XM_067213104.1"/>
</dbReference>
<dbReference type="OrthoDB" id="10293170at2759"/>
<dbReference type="EMBL" id="LRBS01000075">
    <property type="protein sequence ID" value="OII75865.1"/>
    <property type="molecule type" value="Genomic_DNA"/>
</dbReference>
<protein>
    <submittedName>
        <fullName evidence="1">Uncharacterized protein</fullName>
    </submittedName>
</protein>
<organism evidence="1 2">
    <name type="scientific">Cryptosporidium andersoni</name>
    <dbReference type="NCBI Taxonomy" id="117008"/>
    <lineage>
        <taxon>Eukaryota</taxon>
        <taxon>Sar</taxon>
        <taxon>Alveolata</taxon>
        <taxon>Apicomplexa</taxon>
        <taxon>Conoidasida</taxon>
        <taxon>Coccidia</taxon>
        <taxon>Eucoccidiorida</taxon>
        <taxon>Eimeriorina</taxon>
        <taxon>Cryptosporidiidae</taxon>
        <taxon>Cryptosporidium</taxon>
    </lineage>
</organism>
<evidence type="ECO:0000313" key="2">
    <source>
        <dbReference type="Proteomes" id="UP000186804"/>
    </source>
</evidence>
<keyword evidence="2" id="KW-1185">Reference proteome</keyword>
<dbReference type="AlphaFoldDB" id="A0A1J4MNQ0"/>
<proteinExistence type="predicted"/>